<dbReference type="Pfam" id="PF13302">
    <property type="entry name" value="Acetyltransf_3"/>
    <property type="match status" value="1"/>
</dbReference>
<feature type="domain" description="N-acetyltransferase" evidence="1">
    <location>
        <begin position="1"/>
        <end position="42"/>
    </location>
</feature>
<dbReference type="OrthoDB" id="9795206at2"/>
<protein>
    <recommendedName>
        <fullName evidence="1">N-acetyltransferase domain-containing protein</fullName>
    </recommendedName>
</protein>
<dbReference type="Proteomes" id="UP000317648">
    <property type="component" value="Chromosome"/>
</dbReference>
<dbReference type="InterPro" id="IPR000182">
    <property type="entry name" value="GNAT_dom"/>
</dbReference>
<keyword evidence="3" id="KW-1185">Reference proteome</keyword>
<dbReference type="SUPFAM" id="SSF55729">
    <property type="entry name" value="Acyl-CoA N-acyltransferases (Nat)"/>
    <property type="match status" value="1"/>
</dbReference>
<proteinExistence type="predicted"/>
<dbReference type="AlphaFoldDB" id="A0A518DVR9"/>
<dbReference type="EMBL" id="CP036433">
    <property type="protein sequence ID" value="QDU95930.1"/>
    <property type="molecule type" value="Genomic_DNA"/>
</dbReference>
<evidence type="ECO:0000259" key="1">
    <source>
        <dbReference type="Pfam" id="PF13302"/>
    </source>
</evidence>
<gene>
    <name evidence="2" type="ORF">Pla8534_37490</name>
</gene>
<dbReference type="Gene3D" id="3.40.630.30">
    <property type="match status" value="1"/>
</dbReference>
<sequence>MTDVVKCVCRFTQQNCGVVRITAHVFATNPASARVLEKCGFVYEGLLRKYYRKNGEYLHARLFALVSDQVGMPDLCGR</sequence>
<reference evidence="2 3" key="1">
    <citation type="submission" date="2019-02" db="EMBL/GenBank/DDBJ databases">
        <title>Deep-cultivation of Planctomycetes and their phenomic and genomic characterization uncovers novel biology.</title>
        <authorList>
            <person name="Wiegand S."/>
            <person name="Jogler M."/>
            <person name="Boedeker C."/>
            <person name="Pinto D."/>
            <person name="Vollmers J."/>
            <person name="Rivas-Marin E."/>
            <person name="Kohn T."/>
            <person name="Peeters S.H."/>
            <person name="Heuer A."/>
            <person name="Rast P."/>
            <person name="Oberbeckmann S."/>
            <person name="Bunk B."/>
            <person name="Jeske O."/>
            <person name="Meyerdierks A."/>
            <person name="Storesund J.E."/>
            <person name="Kallscheuer N."/>
            <person name="Luecker S."/>
            <person name="Lage O.M."/>
            <person name="Pohl T."/>
            <person name="Merkel B.J."/>
            <person name="Hornburger P."/>
            <person name="Mueller R.-W."/>
            <person name="Bruemmer F."/>
            <person name="Labrenz M."/>
            <person name="Spormann A.M."/>
            <person name="Op den Camp H."/>
            <person name="Overmann J."/>
            <person name="Amann R."/>
            <person name="Jetten M.S.M."/>
            <person name="Mascher T."/>
            <person name="Medema M.H."/>
            <person name="Devos D.P."/>
            <person name="Kaster A.-K."/>
            <person name="Ovreas L."/>
            <person name="Rohde M."/>
            <person name="Galperin M.Y."/>
            <person name="Jogler C."/>
        </authorList>
    </citation>
    <scope>NUCLEOTIDE SEQUENCE [LARGE SCALE GENOMIC DNA]</scope>
    <source>
        <strain evidence="2 3">Pla85_3_4</strain>
    </source>
</reference>
<dbReference type="GO" id="GO:0016747">
    <property type="term" value="F:acyltransferase activity, transferring groups other than amino-acyl groups"/>
    <property type="evidence" value="ECO:0007669"/>
    <property type="project" value="InterPro"/>
</dbReference>
<dbReference type="InterPro" id="IPR016181">
    <property type="entry name" value="Acyl_CoA_acyltransferase"/>
</dbReference>
<dbReference type="PANTHER" id="PTHR46067:SF27">
    <property type="entry name" value="ACYL-COA N-ACYLTRANSFERASES (NAT) SUPERFAMILY PROTEIN"/>
    <property type="match status" value="1"/>
</dbReference>
<evidence type="ECO:0000313" key="2">
    <source>
        <dbReference type="EMBL" id="QDU95930.1"/>
    </source>
</evidence>
<dbReference type="PANTHER" id="PTHR46067">
    <property type="entry name" value="ACYL-COA N-ACYLTRANSFERASES (NAT) SUPERFAMILY PROTEIN"/>
    <property type="match status" value="1"/>
</dbReference>
<evidence type="ECO:0000313" key="3">
    <source>
        <dbReference type="Proteomes" id="UP000317648"/>
    </source>
</evidence>
<name>A0A518DVR9_9BACT</name>
<accession>A0A518DVR9</accession>
<dbReference type="KEGG" id="lcre:Pla8534_37490"/>
<organism evidence="2 3">
    <name type="scientific">Lignipirellula cremea</name>
    <dbReference type="NCBI Taxonomy" id="2528010"/>
    <lineage>
        <taxon>Bacteria</taxon>
        <taxon>Pseudomonadati</taxon>
        <taxon>Planctomycetota</taxon>
        <taxon>Planctomycetia</taxon>
        <taxon>Pirellulales</taxon>
        <taxon>Pirellulaceae</taxon>
        <taxon>Lignipirellula</taxon>
    </lineage>
</organism>